<feature type="transmembrane region" description="Helical" evidence="7">
    <location>
        <begin position="297"/>
        <end position="322"/>
    </location>
</feature>
<evidence type="ECO:0000256" key="3">
    <source>
        <dbReference type="ARBA" id="ARBA00022692"/>
    </source>
</evidence>
<sequence>MLTLVVRRALVQRRLLTAVVVLIAVAASLVGICSLLLGVTADRAFHAEIERSQPEDVDVTAYVVGVAGSDAVDAREQARSVVRDVLAPMQPTVTSTATARMRRLGDSDRLAYLETGDDLAQRADLTSGRWPDDAAAGAGEALVPDTAARLLDLSLGTRVTFGTEIGLDGVDNRVVVVVVGTYRPHDRAGWETDPLGGDGFDPAYSDGTVTAPAYGPFLVGDAAFLASGSSVTGLRVVAHPTLTLAEDSSLRDAVDSLDHASGLLSARVDDRARITRVASDLSRTLDRVHAQQASTRAAVLVVLLLGTALSLAAALLAGWLVAGVRDDERALLVSLGLSRRQQVGVALLESLLLAVTAALLAVPTAAVVHSRLTHLPDLEAAGLTQSPSVTWGLVVPVLAGAVLLALALVVTALDTGTMRTPVGRRRAIARSGLDLALLGVAGVAFWQLRSQPATTATPGDVTLTVAPVLCLAAVTVVAVRLVPLLLAASARVAARSRALVLPLAAQQAARRSHAGTAMVLVAAAVAASVFGLALRTTWERSQDDQAALRVGTDLTLTLPAPAGPREAAAVLAATGDISHGPVVSAVIDRPLALGRYVGEAGARPVLVAVDTRHAGALLRGRLDPGTTWAEVAADLDPGSPVDGLVLPDAGTGLELQGVLEDEAPAGVALTVQPTVVVQDAAGLRSAVAAEPLPMDGRSHPVELLEPLGSGLRLVGVRLDLDGGSGVGPGVSAPEVSVTLRVPGAEADSGSSWEVRSLGRDTPVRGARVSLDRTDAGTEVRTTARLDLTYLAYTGAVILTTAFAAPAEVPVVVSQELADVVGAQVGEEISAIVGSAALALRVTAVVPTVPSAPGQVAVLADADTLTRALIGGGRLEPVVDAWWVADPTPQTADALRALGIGDVTTRQDVAEELAQGPLRVTVPSALSTLVVAAVLLLLAGVGLVLSADRQRRSAEVARLRALGLSRRDARRLLFVEHSAFLVPLVLLGALVGLVAAVLLGPLLIRSDLGAAPVPDAVVAWPWAAEGLLVGGLLLGSLAITAIVTAFHVRRSDPAHLRAGDD</sequence>
<keyword evidence="5 7" id="KW-0472">Membrane</keyword>
<dbReference type="Proteomes" id="UP000199004">
    <property type="component" value="Unassembled WGS sequence"/>
</dbReference>
<accession>A0A1H0JB34</accession>
<dbReference type="GO" id="GO:0022857">
    <property type="term" value="F:transmembrane transporter activity"/>
    <property type="evidence" value="ECO:0007669"/>
    <property type="project" value="TreeGrafter"/>
</dbReference>
<evidence type="ECO:0000313" key="10">
    <source>
        <dbReference type="Proteomes" id="UP000199004"/>
    </source>
</evidence>
<feature type="transmembrane region" description="Helical" evidence="7">
    <location>
        <begin position="343"/>
        <end position="369"/>
    </location>
</feature>
<keyword evidence="4 7" id="KW-1133">Transmembrane helix</keyword>
<dbReference type="STRING" id="1005944.SAMN05192576_3970"/>
<feature type="domain" description="ABC3 transporter permease C-terminal" evidence="8">
    <location>
        <begin position="928"/>
        <end position="1046"/>
    </location>
</feature>
<feature type="transmembrane region" description="Helical" evidence="7">
    <location>
        <begin position="979"/>
        <end position="1003"/>
    </location>
</feature>
<gene>
    <name evidence="9" type="ORF">SAMN05192576_3970</name>
</gene>
<comment type="similarity">
    <text evidence="6">Belongs to the ABC-4 integral membrane protein family.</text>
</comment>
<name>A0A1H0JB34_9ACTN</name>
<dbReference type="AlphaFoldDB" id="A0A1H0JB34"/>
<dbReference type="Pfam" id="PF02687">
    <property type="entry name" value="FtsX"/>
    <property type="match status" value="1"/>
</dbReference>
<evidence type="ECO:0000256" key="5">
    <source>
        <dbReference type="ARBA" id="ARBA00023136"/>
    </source>
</evidence>
<dbReference type="InterPro" id="IPR003838">
    <property type="entry name" value="ABC3_permease_C"/>
</dbReference>
<feature type="transmembrane region" description="Helical" evidence="7">
    <location>
        <begin position="924"/>
        <end position="944"/>
    </location>
</feature>
<dbReference type="PANTHER" id="PTHR30572">
    <property type="entry name" value="MEMBRANE COMPONENT OF TRANSPORTER-RELATED"/>
    <property type="match status" value="1"/>
</dbReference>
<dbReference type="EMBL" id="FNIC01000008">
    <property type="protein sequence ID" value="SDO40802.1"/>
    <property type="molecule type" value="Genomic_DNA"/>
</dbReference>
<keyword evidence="3 7" id="KW-0812">Transmembrane</keyword>
<evidence type="ECO:0000256" key="6">
    <source>
        <dbReference type="ARBA" id="ARBA00038076"/>
    </source>
</evidence>
<feature type="transmembrane region" description="Helical" evidence="7">
    <location>
        <begin position="514"/>
        <end position="534"/>
    </location>
</feature>
<dbReference type="GO" id="GO:0005886">
    <property type="term" value="C:plasma membrane"/>
    <property type="evidence" value="ECO:0007669"/>
    <property type="project" value="UniProtKB-SubCell"/>
</dbReference>
<feature type="transmembrane region" description="Helical" evidence="7">
    <location>
        <begin position="389"/>
        <end position="415"/>
    </location>
</feature>
<keyword evidence="2" id="KW-1003">Cell membrane</keyword>
<evidence type="ECO:0000256" key="2">
    <source>
        <dbReference type="ARBA" id="ARBA00022475"/>
    </source>
</evidence>
<keyword evidence="10" id="KW-1185">Reference proteome</keyword>
<organism evidence="9 10">
    <name type="scientific">Nocardioides szechwanensis</name>
    <dbReference type="NCBI Taxonomy" id="1005944"/>
    <lineage>
        <taxon>Bacteria</taxon>
        <taxon>Bacillati</taxon>
        <taxon>Actinomycetota</taxon>
        <taxon>Actinomycetes</taxon>
        <taxon>Propionibacteriales</taxon>
        <taxon>Nocardioidaceae</taxon>
        <taxon>Nocardioides</taxon>
    </lineage>
</organism>
<feature type="transmembrane region" description="Helical" evidence="7">
    <location>
        <begin position="1023"/>
        <end position="1047"/>
    </location>
</feature>
<reference evidence="9 10" key="1">
    <citation type="submission" date="2016-10" db="EMBL/GenBank/DDBJ databases">
        <authorList>
            <person name="de Groot N.N."/>
        </authorList>
    </citation>
    <scope>NUCLEOTIDE SEQUENCE [LARGE SCALE GENOMIC DNA]</scope>
    <source>
        <strain evidence="9 10">CGMCC 1.11147</strain>
    </source>
</reference>
<protein>
    <submittedName>
        <fullName evidence="9">ABC-type antimicrobial peptide transport system, permease component</fullName>
    </submittedName>
</protein>
<evidence type="ECO:0000313" key="9">
    <source>
        <dbReference type="EMBL" id="SDO40802.1"/>
    </source>
</evidence>
<feature type="transmembrane region" description="Helical" evidence="7">
    <location>
        <begin position="15"/>
        <end position="39"/>
    </location>
</feature>
<evidence type="ECO:0000256" key="1">
    <source>
        <dbReference type="ARBA" id="ARBA00004651"/>
    </source>
</evidence>
<dbReference type="OrthoDB" id="5176391at2"/>
<feature type="transmembrane region" description="Helical" evidence="7">
    <location>
        <begin position="466"/>
        <end position="493"/>
    </location>
</feature>
<dbReference type="PANTHER" id="PTHR30572:SF4">
    <property type="entry name" value="ABC TRANSPORTER PERMEASE YTRF"/>
    <property type="match status" value="1"/>
</dbReference>
<comment type="subcellular location">
    <subcellularLocation>
        <location evidence="1">Cell membrane</location>
        <topology evidence="1">Multi-pass membrane protein</topology>
    </subcellularLocation>
</comment>
<evidence type="ECO:0000259" key="8">
    <source>
        <dbReference type="Pfam" id="PF02687"/>
    </source>
</evidence>
<dbReference type="RefSeq" id="WP_091026536.1">
    <property type="nucleotide sequence ID" value="NZ_BKAE01000012.1"/>
</dbReference>
<dbReference type="InterPro" id="IPR050250">
    <property type="entry name" value="Macrolide_Exporter_MacB"/>
</dbReference>
<evidence type="ECO:0000256" key="7">
    <source>
        <dbReference type="SAM" id="Phobius"/>
    </source>
</evidence>
<proteinExistence type="inferred from homology"/>
<feature type="transmembrane region" description="Helical" evidence="7">
    <location>
        <begin position="427"/>
        <end position="446"/>
    </location>
</feature>
<evidence type="ECO:0000256" key="4">
    <source>
        <dbReference type="ARBA" id="ARBA00022989"/>
    </source>
</evidence>